<evidence type="ECO:0000313" key="13">
    <source>
        <dbReference type="EMBL" id="CAL4072896.1"/>
    </source>
</evidence>
<dbReference type="InterPro" id="IPR051625">
    <property type="entry name" value="Signaling_Regulatory_Domain"/>
</dbReference>
<evidence type="ECO:0000256" key="1">
    <source>
        <dbReference type="ARBA" id="ARBA00000885"/>
    </source>
</evidence>
<dbReference type="InterPro" id="IPR000569">
    <property type="entry name" value="HECT_dom"/>
</dbReference>
<dbReference type="PANTHER" id="PTHR22872:SF6">
    <property type="entry name" value="E3 UBIQUITIN-PROTEIN LIGASE HERC1-RELATED"/>
    <property type="match status" value="1"/>
</dbReference>
<dbReference type="PANTHER" id="PTHR22872">
    <property type="entry name" value="BTK-BINDING PROTEIN-RELATED"/>
    <property type="match status" value="1"/>
</dbReference>
<feature type="repeat" description="RCC1" evidence="11">
    <location>
        <begin position="121"/>
        <end position="172"/>
    </location>
</feature>
<dbReference type="Pfam" id="PF25390">
    <property type="entry name" value="WD40_RLD"/>
    <property type="match status" value="1"/>
</dbReference>
<keyword evidence="9 10" id="KW-0833">Ubl conjugation pathway</keyword>
<proteinExistence type="predicted"/>
<keyword evidence="14" id="KW-1185">Reference proteome</keyword>
<dbReference type="InterPro" id="IPR009091">
    <property type="entry name" value="RCC1/BLIP-II"/>
</dbReference>
<dbReference type="PROSITE" id="PS50237">
    <property type="entry name" value="HECT"/>
    <property type="match status" value="1"/>
</dbReference>
<evidence type="ECO:0000256" key="10">
    <source>
        <dbReference type="PROSITE-ProRule" id="PRU00104"/>
    </source>
</evidence>
<dbReference type="InterPro" id="IPR000408">
    <property type="entry name" value="Reg_chr_condens"/>
</dbReference>
<evidence type="ECO:0000256" key="5">
    <source>
        <dbReference type="ARBA" id="ARBA00022490"/>
    </source>
</evidence>
<dbReference type="Gene3D" id="3.30.2160.10">
    <property type="entry name" value="Hect, E3 ligase catalytic domain"/>
    <property type="match status" value="1"/>
</dbReference>
<evidence type="ECO:0000256" key="3">
    <source>
        <dbReference type="ARBA" id="ARBA00004906"/>
    </source>
</evidence>
<dbReference type="AlphaFoldDB" id="A0AAV2Q919"/>
<feature type="repeat" description="RCC1" evidence="11">
    <location>
        <begin position="173"/>
        <end position="224"/>
    </location>
</feature>
<evidence type="ECO:0000256" key="2">
    <source>
        <dbReference type="ARBA" id="ARBA00004496"/>
    </source>
</evidence>
<dbReference type="EMBL" id="CAXKWB010004240">
    <property type="protein sequence ID" value="CAL4072896.1"/>
    <property type="molecule type" value="Genomic_DNA"/>
</dbReference>
<feature type="repeat" description="RCC1" evidence="11">
    <location>
        <begin position="66"/>
        <end position="120"/>
    </location>
</feature>
<dbReference type="PRINTS" id="PR00633">
    <property type="entry name" value="RCCNDNSATION"/>
</dbReference>
<dbReference type="GO" id="GO:0005737">
    <property type="term" value="C:cytoplasm"/>
    <property type="evidence" value="ECO:0007669"/>
    <property type="project" value="UniProtKB-SubCell"/>
</dbReference>
<dbReference type="InterPro" id="IPR035983">
    <property type="entry name" value="Hect_E3_ubiquitin_ligase"/>
</dbReference>
<comment type="pathway">
    <text evidence="3">Protein modification; protein ubiquitination.</text>
</comment>
<organism evidence="13 14">
    <name type="scientific">Meganyctiphanes norvegica</name>
    <name type="common">Northern krill</name>
    <name type="synonym">Thysanopoda norvegica</name>
    <dbReference type="NCBI Taxonomy" id="48144"/>
    <lineage>
        <taxon>Eukaryota</taxon>
        <taxon>Metazoa</taxon>
        <taxon>Ecdysozoa</taxon>
        <taxon>Arthropoda</taxon>
        <taxon>Crustacea</taxon>
        <taxon>Multicrustacea</taxon>
        <taxon>Malacostraca</taxon>
        <taxon>Eumalacostraca</taxon>
        <taxon>Eucarida</taxon>
        <taxon>Euphausiacea</taxon>
        <taxon>Euphausiidae</taxon>
        <taxon>Meganyctiphanes</taxon>
    </lineage>
</organism>
<dbReference type="Gene3D" id="2.130.10.30">
    <property type="entry name" value="Regulator of chromosome condensation 1/beta-lactamase-inhibitor protein II"/>
    <property type="match status" value="1"/>
</dbReference>
<dbReference type="SUPFAM" id="SSF50985">
    <property type="entry name" value="RCC1/BLIP-II"/>
    <property type="match status" value="1"/>
</dbReference>
<evidence type="ECO:0000256" key="11">
    <source>
        <dbReference type="PROSITE-ProRule" id="PRU00235"/>
    </source>
</evidence>
<evidence type="ECO:0000259" key="12">
    <source>
        <dbReference type="PROSITE" id="PS50237"/>
    </source>
</evidence>
<keyword evidence="5" id="KW-0963">Cytoplasm</keyword>
<dbReference type="Gene3D" id="3.30.2410.10">
    <property type="entry name" value="Hect, E3 ligase catalytic domain"/>
    <property type="match status" value="1"/>
</dbReference>
<reference evidence="13 14" key="1">
    <citation type="submission" date="2024-05" db="EMBL/GenBank/DDBJ databases">
        <authorList>
            <person name="Wallberg A."/>
        </authorList>
    </citation>
    <scope>NUCLEOTIDE SEQUENCE [LARGE SCALE GENOMIC DNA]</scope>
</reference>
<feature type="repeat" description="RCC1" evidence="11">
    <location>
        <begin position="17"/>
        <end position="65"/>
    </location>
</feature>
<keyword evidence="7" id="KW-0808">Transferase</keyword>
<feature type="non-terminal residue" evidence="13">
    <location>
        <position position="878"/>
    </location>
</feature>
<evidence type="ECO:0000256" key="6">
    <source>
        <dbReference type="ARBA" id="ARBA00022553"/>
    </source>
</evidence>
<comment type="subcellular location">
    <subcellularLocation>
        <location evidence="2">Cytoplasm</location>
    </subcellularLocation>
</comment>
<feature type="domain" description="HECT" evidence="12">
    <location>
        <begin position="517"/>
        <end position="864"/>
    </location>
</feature>
<dbReference type="PROSITE" id="PS50012">
    <property type="entry name" value="RCC1_3"/>
    <property type="match status" value="7"/>
</dbReference>
<evidence type="ECO:0000256" key="7">
    <source>
        <dbReference type="ARBA" id="ARBA00022679"/>
    </source>
</evidence>
<feature type="active site" description="Glycyl thioester intermediate" evidence="10">
    <location>
        <position position="827"/>
    </location>
</feature>
<dbReference type="Gene3D" id="3.90.1750.10">
    <property type="entry name" value="Hect, E3 ligase catalytic domains"/>
    <property type="match status" value="1"/>
</dbReference>
<evidence type="ECO:0000313" key="14">
    <source>
        <dbReference type="Proteomes" id="UP001497623"/>
    </source>
</evidence>
<keyword evidence="8" id="KW-0677">Repeat</keyword>
<comment type="caution">
    <text evidence="13">The sequence shown here is derived from an EMBL/GenBank/DDBJ whole genome shotgun (WGS) entry which is preliminary data.</text>
</comment>
<name>A0AAV2Q919_MEGNR</name>
<dbReference type="Proteomes" id="UP001497623">
    <property type="component" value="Unassembled WGS sequence"/>
</dbReference>
<gene>
    <name evidence="13" type="ORF">MNOR_LOCUS8958</name>
</gene>
<keyword evidence="6" id="KW-0597">Phosphoprotein</keyword>
<evidence type="ECO:0000256" key="8">
    <source>
        <dbReference type="ARBA" id="ARBA00022737"/>
    </source>
</evidence>
<dbReference type="FunFam" id="3.30.2410.10:FF:000006">
    <property type="entry name" value="probable E3 ubiquitin-protein ligase HERC1 isoform X2"/>
    <property type="match status" value="1"/>
</dbReference>
<protein>
    <recommendedName>
        <fullName evidence="4">HECT-type E3 ubiquitin transferase</fullName>
        <ecNumber evidence="4">2.3.2.26</ecNumber>
    </recommendedName>
</protein>
<dbReference type="PROSITE" id="PS00626">
    <property type="entry name" value="RCC1_2"/>
    <property type="match status" value="2"/>
</dbReference>
<dbReference type="CDD" id="cd00078">
    <property type="entry name" value="HECTc"/>
    <property type="match status" value="1"/>
</dbReference>
<sequence length="878" mass="96118">MAWATLHPSDWQVGGRCQVYMWGSGRHGQLAETGRSSLVPVLTETMRCASQVVCGQNCTFIITSNGSVLACGEGSYGRLGQGNSDDLHTPSVISTLQGFVVMAVATSCGSDGHSLAVADSGEVFSWGDGDYGKLGHGNSDRQRRPRQIEAFQGQEVCQLACGFKHTAVVTTDGKLFTFGNGDYGRLGLGSTANKKTPERVMALDGWRVGQVACGLNHTVCVSTDGNTVWAFGDGDYGKLGLGNSTSKSTPQKVESMCGIGIKKVCCGTQFTVFLTKDGRVYTCGMDRLIGQPESRTRGHNRPQQVPVLANHLVTDVAVGSEHTLALTSSGEVFGWGVNSDGQLGLGHSAAVREPQVIWTLTGKVIKQISAGRSHSAAWTSPPLPPAVPGNPIPMQLGIPTSIPPQYPQLQSVHPAALTARLRLLHQFSDLLYSAWKLIPLTLGNEGYMDNVGAVTSACVRSLVSPRVYTLPLVRCLGRTMIQGRNYGPQVTVKRISTRGAPCKPIFTQLARQVVKLKPADLRLPSRAWKVKLVGEGADDAGGVFDDTMTEMCHELVTGAIPLLIPTPNAVSDAGNNRDRFLLNPDLTQPYHLMWFKFLGILFGIAIRTKKPLALPLAPLVWKVLAGMTPSSSDLEEVDVEYMQSLRAIRDIDKDGITEETFHDVIPLESFECMSMTGARVAVVPGGRAVPLTFTNRQEYVLRTIHYRLHQMDRQVAAVREGMGWIIPVPLLSLMTASHLEQLVCGLPHISVPTLKKVVRYREVDEHDLLVQWLWSILESFTPSERVLFVRFVSGRSRLPANLADLSQRFQVMKVDRPIDTLPTAQTCFFQLRLPPYSTQETMAEKLRYAINNCRSIDMDNYMLARNQDPNHHSDDDEF</sequence>
<evidence type="ECO:0000256" key="9">
    <source>
        <dbReference type="ARBA" id="ARBA00022786"/>
    </source>
</evidence>
<dbReference type="EC" id="2.3.2.26" evidence="4"/>
<evidence type="ECO:0000256" key="4">
    <source>
        <dbReference type="ARBA" id="ARBA00012485"/>
    </source>
</evidence>
<dbReference type="Pfam" id="PF00415">
    <property type="entry name" value="RCC1"/>
    <property type="match status" value="3"/>
</dbReference>
<dbReference type="SUPFAM" id="SSF56204">
    <property type="entry name" value="Hect, E3 ligase catalytic domain"/>
    <property type="match status" value="1"/>
</dbReference>
<feature type="repeat" description="RCC1" evidence="11">
    <location>
        <begin position="226"/>
        <end position="277"/>
    </location>
</feature>
<feature type="repeat" description="RCC1" evidence="11">
    <location>
        <begin position="278"/>
        <end position="329"/>
    </location>
</feature>
<feature type="repeat" description="RCC1" evidence="11">
    <location>
        <begin position="330"/>
        <end position="381"/>
    </location>
</feature>
<dbReference type="GO" id="GO:0061630">
    <property type="term" value="F:ubiquitin protein ligase activity"/>
    <property type="evidence" value="ECO:0007669"/>
    <property type="project" value="UniProtKB-EC"/>
</dbReference>
<dbReference type="SMART" id="SM00119">
    <property type="entry name" value="HECTc"/>
    <property type="match status" value="1"/>
</dbReference>
<dbReference type="GO" id="GO:0009966">
    <property type="term" value="P:regulation of signal transduction"/>
    <property type="evidence" value="ECO:0007669"/>
    <property type="project" value="UniProtKB-ARBA"/>
</dbReference>
<comment type="catalytic activity">
    <reaction evidence="1">
        <text>S-ubiquitinyl-[E2 ubiquitin-conjugating enzyme]-L-cysteine + [acceptor protein]-L-lysine = [E2 ubiquitin-conjugating enzyme]-L-cysteine + N(6)-ubiquitinyl-[acceptor protein]-L-lysine.</text>
        <dbReference type="EC" id="2.3.2.26"/>
    </reaction>
</comment>
<dbReference type="Pfam" id="PF00632">
    <property type="entry name" value="HECT"/>
    <property type="match status" value="1"/>
</dbReference>
<dbReference type="InterPro" id="IPR058923">
    <property type="entry name" value="RCC1-like_dom"/>
</dbReference>
<accession>A0AAV2Q919</accession>